<sequence>MVHRTRAPRITGDRHVDVSPTAGASGPIRLVEAGTAIAVLLRTFGALLARRVMVSMLAVMLALSLATYAPDTVATSTGGAGILTIGFVVAAVRTAGAAIATALSKEFLLVEDAAALADTLIDRLTHVRAPSDTHVLLPLSQLHFLRSWSRAEVQHSGARRHKAFGLIRTTLLLAYR</sequence>
<evidence type="ECO:0000313" key="2">
    <source>
        <dbReference type="EMBL" id="GET86082.1"/>
    </source>
</evidence>
<keyword evidence="3" id="KW-1185">Reference proteome</keyword>
<organism evidence="2 3">
    <name type="scientific">Leishmania tarentolae</name>
    <name type="common">Sauroleishmania tarentolae</name>
    <dbReference type="NCBI Taxonomy" id="5689"/>
    <lineage>
        <taxon>Eukaryota</taxon>
        <taxon>Discoba</taxon>
        <taxon>Euglenozoa</taxon>
        <taxon>Kinetoplastea</taxon>
        <taxon>Metakinetoplastina</taxon>
        <taxon>Trypanosomatida</taxon>
        <taxon>Trypanosomatidae</taxon>
        <taxon>Leishmaniinae</taxon>
        <taxon>Leishmania</taxon>
        <taxon>lizard Leishmania</taxon>
    </lineage>
</organism>
<gene>
    <name evidence="2" type="ORF">LtaPh_0707751</name>
</gene>
<comment type="caution">
    <text evidence="2">The sequence shown here is derived from an EMBL/GenBank/DDBJ whole genome shotgun (WGS) entry which is preliminary data.</text>
</comment>
<dbReference type="VEuPathDB" id="TriTrypDB:LtaPh_0707751"/>
<dbReference type="AlphaFoldDB" id="A0A640K9M5"/>
<proteinExistence type="predicted"/>
<name>A0A640K9M5_LEITA</name>
<keyword evidence="1" id="KW-1133">Transmembrane helix</keyword>
<evidence type="ECO:0000256" key="1">
    <source>
        <dbReference type="SAM" id="Phobius"/>
    </source>
</evidence>
<dbReference type="Proteomes" id="UP000419144">
    <property type="component" value="Unassembled WGS sequence"/>
</dbReference>
<reference evidence="2" key="1">
    <citation type="submission" date="2019-11" db="EMBL/GenBank/DDBJ databases">
        <title>Leishmania tarentolae CDS.</title>
        <authorList>
            <person name="Goto Y."/>
            <person name="Yamagishi J."/>
        </authorList>
    </citation>
    <scope>NUCLEOTIDE SEQUENCE [LARGE SCALE GENOMIC DNA]</scope>
    <source>
        <strain evidence="2">Parrot Tar II</strain>
    </source>
</reference>
<protein>
    <submittedName>
        <fullName evidence="2">Uncharacterized protein</fullName>
    </submittedName>
</protein>
<accession>A0A640K9M5</accession>
<feature type="transmembrane region" description="Helical" evidence="1">
    <location>
        <begin position="52"/>
        <end position="69"/>
    </location>
</feature>
<evidence type="ECO:0000313" key="3">
    <source>
        <dbReference type="Proteomes" id="UP000419144"/>
    </source>
</evidence>
<feature type="transmembrane region" description="Helical" evidence="1">
    <location>
        <begin position="81"/>
        <end position="103"/>
    </location>
</feature>
<keyword evidence="1" id="KW-0812">Transmembrane</keyword>
<dbReference type="EMBL" id="BLBS01000008">
    <property type="protein sequence ID" value="GET86082.1"/>
    <property type="molecule type" value="Genomic_DNA"/>
</dbReference>
<keyword evidence="1" id="KW-0472">Membrane</keyword>